<evidence type="ECO:0000313" key="3">
    <source>
        <dbReference type="Proteomes" id="UP000295388"/>
    </source>
</evidence>
<proteinExistence type="predicted"/>
<reference evidence="2 3" key="1">
    <citation type="submission" date="2019-03" db="EMBL/GenBank/DDBJ databases">
        <title>Genomic Encyclopedia of Type Strains, Phase III (KMG-III): the genomes of soil and plant-associated and newly described type strains.</title>
        <authorList>
            <person name="Whitman W."/>
        </authorList>
    </citation>
    <scope>NUCLEOTIDE SEQUENCE [LARGE SCALE GENOMIC DNA]</scope>
    <source>
        <strain evidence="2 3">VKM Ac-2527</strain>
    </source>
</reference>
<keyword evidence="1" id="KW-0472">Membrane</keyword>
<evidence type="ECO:0000256" key="1">
    <source>
        <dbReference type="SAM" id="Phobius"/>
    </source>
</evidence>
<protein>
    <submittedName>
        <fullName evidence="2">Uncharacterized protein</fullName>
    </submittedName>
</protein>
<keyword evidence="3" id="KW-1185">Reference proteome</keyword>
<keyword evidence="1" id="KW-1133">Transmembrane helix</keyword>
<dbReference type="AlphaFoldDB" id="A0A4R6JKN8"/>
<feature type="transmembrane region" description="Helical" evidence="1">
    <location>
        <begin position="156"/>
        <end position="180"/>
    </location>
</feature>
<sequence>MVAVRLSVMIELVSSLGSAVLNSAAGKAMKPLALLLDWLVFCWLAAALHHRQLPSAVLQHAIDWTGLSWSIGSATEWLHTRSDAVATAAVVLAFVAIAGVALGSVTWFETTRGPVGLALAVLMLLEVDGVSWQLILLGCIGPVIAMVRERSLESGLFVLTCPLLYLLLPPLTIIAQALGFSRPRAKLTPRAESRAQPASLTTT</sequence>
<name>A0A4R6JKN8_9ACTN</name>
<dbReference type="Proteomes" id="UP000295388">
    <property type="component" value="Unassembled WGS sequence"/>
</dbReference>
<gene>
    <name evidence="2" type="ORF">EV643_1202</name>
</gene>
<feature type="transmembrane region" description="Helical" evidence="1">
    <location>
        <begin position="84"/>
        <end position="108"/>
    </location>
</feature>
<organism evidence="2 3">
    <name type="scientific">Kribbella caucasensis</name>
    <dbReference type="NCBI Taxonomy" id="2512215"/>
    <lineage>
        <taxon>Bacteria</taxon>
        <taxon>Bacillati</taxon>
        <taxon>Actinomycetota</taxon>
        <taxon>Actinomycetes</taxon>
        <taxon>Propionibacteriales</taxon>
        <taxon>Kribbellaceae</taxon>
        <taxon>Kribbella</taxon>
    </lineage>
</organism>
<evidence type="ECO:0000313" key="2">
    <source>
        <dbReference type="EMBL" id="TDO36272.1"/>
    </source>
</evidence>
<feature type="transmembrane region" description="Helical" evidence="1">
    <location>
        <begin position="115"/>
        <end position="144"/>
    </location>
</feature>
<accession>A0A4R6JKN8</accession>
<comment type="caution">
    <text evidence="2">The sequence shown here is derived from an EMBL/GenBank/DDBJ whole genome shotgun (WGS) entry which is preliminary data.</text>
</comment>
<dbReference type="EMBL" id="SNWQ01000020">
    <property type="protein sequence ID" value="TDO36272.1"/>
    <property type="molecule type" value="Genomic_DNA"/>
</dbReference>
<keyword evidence="1" id="KW-0812">Transmembrane</keyword>